<feature type="transmembrane region" description="Helical" evidence="6">
    <location>
        <begin position="7"/>
        <end position="28"/>
    </location>
</feature>
<feature type="transmembrane region" description="Helical" evidence="6">
    <location>
        <begin position="391"/>
        <end position="412"/>
    </location>
</feature>
<keyword evidence="8" id="KW-1185">Reference proteome</keyword>
<sequence length="507" mass="60175">MVELPRLEILICCMIWICGIAISLYRLFLVGHVFDHEQHDQYHYEDFKKGWSLLGNRYQDQADYEWNTWTRLFIHLTPFLIINIIGAECLRTKKLWYALPVWYTIVTLSFLMFHFNAILTGWFLCQSLIYFVLIYYKSHVLIWIASFIIIHFLKPDMWFVKNDEDQYLVMVSSSWMVLRCISYSTDKIEKLGSSHKTQGFKMVDVFVLLGYSFYLPTMFCGPFISFCYFDEAIKDRNLKWTSKRVLSIIKDFTKCIFWYFFTIFALHYIYVNAILLRPDFVKHLHDWELAGLGIAMGHFFHLKYIVFYGIPCAWASAEGFTTPKLPCCVSRVHLYSYMWRHFDQGLYQFLVRYIYVPIISHMKGGFTVRKILASIGCFTFMFTWHRAQDYVFFWVLFNFIAVTIELLAKQIWKLSIIERVLRRNLSLQNQIRFQCILAAPLHCFSMISNYFFIGNGMEIGLVYLTRILTCSLQTKLIIMFFLYGAGQSAVAAQNREKKEHKSKEKTT</sequence>
<evidence type="ECO:0000256" key="3">
    <source>
        <dbReference type="ARBA" id="ARBA00022989"/>
    </source>
</evidence>
<feature type="transmembrane region" description="Helical" evidence="6">
    <location>
        <begin position="256"/>
        <end position="277"/>
    </location>
</feature>
<feature type="transmembrane region" description="Helical" evidence="6">
    <location>
        <begin position="129"/>
        <end position="153"/>
    </location>
</feature>
<feature type="transmembrane region" description="Helical" evidence="6">
    <location>
        <begin position="367"/>
        <end position="385"/>
    </location>
</feature>
<comment type="caution">
    <text evidence="7">The sequence shown here is derived from an EMBL/GenBank/DDBJ whole genome shotgun (WGS) entry which is preliminary data.</text>
</comment>
<keyword evidence="3 6" id="KW-1133">Transmembrane helix</keyword>
<feature type="transmembrane region" description="Helical" evidence="6">
    <location>
        <begin position="289"/>
        <end position="310"/>
    </location>
</feature>
<dbReference type="InterPro" id="IPR051085">
    <property type="entry name" value="MB_O-acyltransferase"/>
</dbReference>
<evidence type="ECO:0008006" key="9">
    <source>
        <dbReference type="Google" id="ProtNLM"/>
    </source>
</evidence>
<keyword evidence="4 6" id="KW-0472">Membrane</keyword>
<evidence type="ECO:0000256" key="5">
    <source>
        <dbReference type="ARBA" id="ARBA00038268"/>
    </source>
</evidence>
<organism evidence="7 8">
    <name type="scientific">Polyplax serrata</name>
    <name type="common">Common mouse louse</name>
    <dbReference type="NCBI Taxonomy" id="468196"/>
    <lineage>
        <taxon>Eukaryota</taxon>
        <taxon>Metazoa</taxon>
        <taxon>Ecdysozoa</taxon>
        <taxon>Arthropoda</taxon>
        <taxon>Hexapoda</taxon>
        <taxon>Insecta</taxon>
        <taxon>Pterygota</taxon>
        <taxon>Neoptera</taxon>
        <taxon>Paraneoptera</taxon>
        <taxon>Psocodea</taxon>
        <taxon>Troctomorpha</taxon>
        <taxon>Phthiraptera</taxon>
        <taxon>Anoplura</taxon>
        <taxon>Polyplacidae</taxon>
        <taxon>Polyplax</taxon>
    </lineage>
</organism>
<reference evidence="7 8" key="1">
    <citation type="submission" date="2023-09" db="EMBL/GenBank/DDBJ databases">
        <title>Genomes of two closely related lineages of the louse Polyplax serrata with different host specificities.</title>
        <authorList>
            <person name="Martinu J."/>
            <person name="Tarabai H."/>
            <person name="Stefka J."/>
            <person name="Hypsa V."/>
        </authorList>
    </citation>
    <scope>NUCLEOTIDE SEQUENCE [LARGE SCALE GENOMIC DNA]</scope>
    <source>
        <strain evidence="7">98ZLc_SE</strain>
    </source>
</reference>
<proteinExistence type="inferred from homology"/>
<dbReference type="Pfam" id="PF03062">
    <property type="entry name" value="MBOAT"/>
    <property type="match status" value="1"/>
</dbReference>
<evidence type="ECO:0000256" key="2">
    <source>
        <dbReference type="ARBA" id="ARBA00022692"/>
    </source>
</evidence>
<accession>A0ABR1ALM4</accession>
<feature type="transmembrane region" description="Helical" evidence="6">
    <location>
        <begin position="205"/>
        <end position="229"/>
    </location>
</feature>
<comment type="subcellular location">
    <subcellularLocation>
        <location evidence="1">Membrane</location>
        <topology evidence="1">Multi-pass membrane protein</topology>
    </subcellularLocation>
</comment>
<name>A0ABR1ALM4_POLSC</name>
<feature type="transmembrane region" description="Helical" evidence="6">
    <location>
        <begin position="472"/>
        <end position="492"/>
    </location>
</feature>
<dbReference type="PANTHER" id="PTHR13285:SF18">
    <property type="entry name" value="PROTEIN-CYSTEINE N-PALMITOYLTRANSFERASE RASP"/>
    <property type="match status" value="1"/>
</dbReference>
<comment type="similarity">
    <text evidence="5">Belongs to the membrane-bound acyltransferase family. HHAT subfamily.</text>
</comment>
<dbReference type="PANTHER" id="PTHR13285">
    <property type="entry name" value="ACYLTRANSFERASE"/>
    <property type="match status" value="1"/>
</dbReference>
<evidence type="ECO:0000313" key="7">
    <source>
        <dbReference type="EMBL" id="KAK6621669.1"/>
    </source>
</evidence>
<keyword evidence="2 6" id="KW-0812">Transmembrane</keyword>
<evidence type="ECO:0000256" key="1">
    <source>
        <dbReference type="ARBA" id="ARBA00004141"/>
    </source>
</evidence>
<feature type="transmembrane region" description="Helical" evidence="6">
    <location>
        <begin position="102"/>
        <end position="123"/>
    </location>
</feature>
<gene>
    <name evidence="7" type="ORF">RUM44_001476</name>
</gene>
<dbReference type="EMBL" id="JAWJWF010000047">
    <property type="protein sequence ID" value="KAK6621669.1"/>
    <property type="molecule type" value="Genomic_DNA"/>
</dbReference>
<dbReference type="InterPro" id="IPR004299">
    <property type="entry name" value="MBOAT_fam"/>
</dbReference>
<evidence type="ECO:0000313" key="8">
    <source>
        <dbReference type="Proteomes" id="UP001359485"/>
    </source>
</evidence>
<feature type="transmembrane region" description="Helical" evidence="6">
    <location>
        <begin position="433"/>
        <end position="452"/>
    </location>
</feature>
<protein>
    <recommendedName>
        <fullName evidence="9">Protein-cysteine N-palmitoyltransferase Rasp</fullName>
    </recommendedName>
</protein>
<evidence type="ECO:0000256" key="6">
    <source>
        <dbReference type="SAM" id="Phobius"/>
    </source>
</evidence>
<dbReference type="Proteomes" id="UP001359485">
    <property type="component" value="Unassembled WGS sequence"/>
</dbReference>
<evidence type="ECO:0000256" key="4">
    <source>
        <dbReference type="ARBA" id="ARBA00023136"/>
    </source>
</evidence>